<accession>A9TBF7</accession>
<dbReference type="RefSeq" id="XP_024371836.1">
    <property type="nucleotide sequence ID" value="XM_024516068.2"/>
</dbReference>
<reference evidence="8 10" key="1">
    <citation type="journal article" date="2008" name="Science">
        <title>The Physcomitrella genome reveals evolutionary insights into the conquest of land by plants.</title>
        <authorList>
            <person name="Rensing S."/>
            <person name="Lang D."/>
            <person name="Zimmer A."/>
            <person name="Terry A."/>
            <person name="Salamov A."/>
            <person name="Shapiro H."/>
            <person name="Nishiyama T."/>
            <person name="Perroud P.-F."/>
            <person name="Lindquist E."/>
            <person name="Kamisugi Y."/>
            <person name="Tanahashi T."/>
            <person name="Sakakibara K."/>
            <person name="Fujita T."/>
            <person name="Oishi K."/>
            <person name="Shin-I T."/>
            <person name="Kuroki Y."/>
            <person name="Toyoda A."/>
            <person name="Suzuki Y."/>
            <person name="Hashimoto A."/>
            <person name="Yamaguchi K."/>
            <person name="Sugano A."/>
            <person name="Kohara Y."/>
            <person name="Fujiyama A."/>
            <person name="Anterola A."/>
            <person name="Aoki S."/>
            <person name="Ashton N."/>
            <person name="Barbazuk W.B."/>
            <person name="Barker E."/>
            <person name="Bennetzen J."/>
            <person name="Bezanilla M."/>
            <person name="Blankenship R."/>
            <person name="Cho S.H."/>
            <person name="Dutcher S."/>
            <person name="Estelle M."/>
            <person name="Fawcett J.A."/>
            <person name="Gundlach H."/>
            <person name="Hanada K."/>
            <person name="Heyl A."/>
            <person name="Hicks K.A."/>
            <person name="Hugh J."/>
            <person name="Lohr M."/>
            <person name="Mayer K."/>
            <person name="Melkozernov A."/>
            <person name="Murata T."/>
            <person name="Nelson D."/>
            <person name="Pils B."/>
            <person name="Prigge M."/>
            <person name="Reiss B."/>
            <person name="Renner T."/>
            <person name="Rombauts S."/>
            <person name="Rushton P."/>
            <person name="Sanderfoot A."/>
            <person name="Schween G."/>
            <person name="Shiu S.-H."/>
            <person name="Stueber K."/>
            <person name="Theodoulou F.L."/>
            <person name="Tu H."/>
            <person name="Van de Peer Y."/>
            <person name="Verrier P.J."/>
            <person name="Waters E."/>
            <person name="Wood A."/>
            <person name="Yang L."/>
            <person name="Cove D."/>
            <person name="Cuming A."/>
            <person name="Hasebe M."/>
            <person name="Lucas S."/>
            <person name="Mishler D.B."/>
            <person name="Reski R."/>
            <person name="Grigoriev I."/>
            <person name="Quatrano R.S."/>
            <person name="Boore J.L."/>
        </authorList>
    </citation>
    <scope>NUCLEOTIDE SEQUENCE [LARGE SCALE GENOMIC DNA]</scope>
    <source>
        <strain evidence="9 10">cv. Gransden 2004</strain>
    </source>
</reference>
<dbReference type="PaxDb" id="3218-PP1S198_149V6.1"/>
<feature type="region of interest" description="Disordered" evidence="6">
    <location>
        <begin position="84"/>
        <end position="134"/>
    </location>
</feature>
<gene>
    <name evidence="9" type="primary">LOC112280510</name>
    <name evidence="8" type="ORF">PHYPA_005324</name>
</gene>
<evidence type="ECO:0000256" key="2">
    <source>
        <dbReference type="ARBA" id="ARBA00023015"/>
    </source>
</evidence>
<dbReference type="STRING" id="3218.A9TBF7"/>
<dbReference type="PROSITE" id="PS50066">
    <property type="entry name" value="MADS_BOX_2"/>
    <property type="match status" value="1"/>
</dbReference>
<keyword evidence="5" id="KW-0539">Nucleus</keyword>
<dbReference type="GO" id="GO:0046983">
    <property type="term" value="F:protein dimerization activity"/>
    <property type="evidence" value="ECO:0007669"/>
    <property type="project" value="InterPro"/>
</dbReference>
<dbReference type="EnsemblPlants" id="Pp3c3_33360V3.1">
    <property type="protein sequence ID" value="PAC:32940851.CDS.1"/>
    <property type="gene ID" value="Pp3c3_33360"/>
</dbReference>
<dbReference type="Gene3D" id="3.40.1810.10">
    <property type="entry name" value="Transcription factor, MADS-box"/>
    <property type="match status" value="1"/>
</dbReference>
<dbReference type="PRINTS" id="PR00404">
    <property type="entry name" value="MADSDOMAIN"/>
</dbReference>
<evidence type="ECO:0000256" key="4">
    <source>
        <dbReference type="ARBA" id="ARBA00023163"/>
    </source>
</evidence>
<dbReference type="GeneID" id="112280510"/>
<reference evidence="9" key="3">
    <citation type="submission" date="2020-12" db="UniProtKB">
        <authorList>
            <consortium name="EnsemblPlants"/>
        </authorList>
    </citation>
    <scope>IDENTIFICATION</scope>
</reference>
<keyword evidence="4" id="KW-0804">Transcription</keyword>
<dbReference type="GO" id="GO:0006357">
    <property type="term" value="P:regulation of transcription by RNA polymerase II"/>
    <property type="evidence" value="ECO:0000318"/>
    <property type="project" value="GO_Central"/>
</dbReference>
<sequence length="134" mass="14385">MGRNMIVVELLPDSEIPVGYSRRKHGLINKAKELGVLCGNQVVLIVFNPDGSDVEEVATNGNVMDILQRFVDFREYHLQHVHSVQVSSTGAPKDHPQAPPNSTVNPLTVQPTGTSSSAQGLNPAVRSTASTSNT</sequence>
<dbReference type="InterPro" id="IPR002100">
    <property type="entry name" value="TF_MADSbox"/>
</dbReference>
<dbReference type="Proteomes" id="UP000006727">
    <property type="component" value="Chromosome 3"/>
</dbReference>
<keyword evidence="3" id="KW-0238">DNA-binding</keyword>
<evidence type="ECO:0000313" key="8">
    <source>
        <dbReference type="EMBL" id="PNR58329.1"/>
    </source>
</evidence>
<evidence type="ECO:0000313" key="9">
    <source>
        <dbReference type="EnsemblPlants" id="PAC:32940851.CDS.1"/>
    </source>
</evidence>
<evidence type="ECO:0000259" key="7">
    <source>
        <dbReference type="PROSITE" id="PS50066"/>
    </source>
</evidence>
<dbReference type="InterPro" id="IPR036879">
    <property type="entry name" value="TF_MADSbox_sf"/>
</dbReference>
<dbReference type="HOGENOM" id="CLU_1899732_0_0_1"/>
<dbReference type="GO" id="GO:0005634">
    <property type="term" value="C:nucleus"/>
    <property type="evidence" value="ECO:0007669"/>
    <property type="project" value="UniProtKB-SubCell"/>
</dbReference>
<dbReference type="OrthoDB" id="1898716at2759"/>
<dbReference type="Pfam" id="PF00319">
    <property type="entry name" value="SRF-TF"/>
    <property type="match status" value="1"/>
</dbReference>
<evidence type="ECO:0000256" key="6">
    <source>
        <dbReference type="SAM" id="MobiDB-lite"/>
    </source>
</evidence>
<evidence type="ECO:0000256" key="3">
    <source>
        <dbReference type="ARBA" id="ARBA00023125"/>
    </source>
</evidence>
<dbReference type="Gramene" id="Pp3c3_33360V3.1">
    <property type="protein sequence ID" value="PAC:32940851.CDS.1"/>
    <property type="gene ID" value="Pp3c3_33360"/>
</dbReference>
<protein>
    <recommendedName>
        <fullName evidence="7">MADS-box domain-containing protein</fullName>
    </recommendedName>
</protein>
<keyword evidence="10" id="KW-1185">Reference proteome</keyword>
<dbReference type="GO" id="GO:0000978">
    <property type="term" value="F:RNA polymerase II cis-regulatory region sequence-specific DNA binding"/>
    <property type="evidence" value="ECO:0000318"/>
    <property type="project" value="GO_Central"/>
</dbReference>
<proteinExistence type="predicted"/>
<dbReference type="EMBL" id="ABEU02000003">
    <property type="protein sequence ID" value="PNR58329.1"/>
    <property type="molecule type" value="Genomic_DNA"/>
</dbReference>
<evidence type="ECO:0000256" key="1">
    <source>
        <dbReference type="ARBA" id="ARBA00004123"/>
    </source>
</evidence>
<evidence type="ECO:0000313" key="10">
    <source>
        <dbReference type="Proteomes" id="UP000006727"/>
    </source>
</evidence>
<dbReference type="EnsemblPlants" id="Pp3c3_33360V3.2">
    <property type="protein sequence ID" value="PAC:32940852.CDS.1"/>
    <property type="gene ID" value="Pp3c3_33360"/>
</dbReference>
<organism evidence="8">
    <name type="scientific">Physcomitrium patens</name>
    <name type="common">Spreading-leaved earth moss</name>
    <name type="synonym">Physcomitrella patens</name>
    <dbReference type="NCBI Taxonomy" id="3218"/>
    <lineage>
        <taxon>Eukaryota</taxon>
        <taxon>Viridiplantae</taxon>
        <taxon>Streptophyta</taxon>
        <taxon>Embryophyta</taxon>
        <taxon>Bryophyta</taxon>
        <taxon>Bryophytina</taxon>
        <taxon>Bryopsida</taxon>
        <taxon>Funariidae</taxon>
        <taxon>Funariales</taxon>
        <taxon>Funariaceae</taxon>
        <taxon>Physcomitrium</taxon>
    </lineage>
</organism>
<comment type="subcellular location">
    <subcellularLocation>
        <location evidence="1">Nucleus</location>
    </subcellularLocation>
</comment>
<feature type="compositionally biased region" description="Polar residues" evidence="6">
    <location>
        <begin position="100"/>
        <end position="134"/>
    </location>
</feature>
<dbReference type="SUPFAM" id="SSF55455">
    <property type="entry name" value="SRF-like"/>
    <property type="match status" value="1"/>
</dbReference>
<name>A9TBF7_PHYPA</name>
<dbReference type="Gramene" id="Pp3c3_33360V3.2">
    <property type="protein sequence ID" value="PAC:32940852.CDS.1"/>
    <property type="gene ID" value="Pp3c3_33360"/>
</dbReference>
<feature type="domain" description="MADS-box" evidence="7">
    <location>
        <begin position="1"/>
        <end position="60"/>
    </location>
</feature>
<dbReference type="AlphaFoldDB" id="A9TBF7"/>
<keyword evidence="2" id="KW-0805">Transcription regulation</keyword>
<evidence type="ECO:0000256" key="5">
    <source>
        <dbReference type="ARBA" id="ARBA00023242"/>
    </source>
</evidence>
<dbReference type="GO" id="GO:0000981">
    <property type="term" value="F:DNA-binding transcription factor activity, RNA polymerase II-specific"/>
    <property type="evidence" value="ECO:0000318"/>
    <property type="project" value="GO_Central"/>
</dbReference>
<dbReference type="SMART" id="SM00432">
    <property type="entry name" value="MADS"/>
    <property type="match status" value="1"/>
</dbReference>
<reference evidence="8 10" key="2">
    <citation type="journal article" date="2018" name="Plant J.">
        <title>The Physcomitrella patens chromosome-scale assembly reveals moss genome structure and evolution.</title>
        <authorList>
            <person name="Lang D."/>
            <person name="Ullrich K.K."/>
            <person name="Murat F."/>
            <person name="Fuchs J."/>
            <person name="Jenkins J."/>
            <person name="Haas F.B."/>
            <person name="Piednoel M."/>
            <person name="Gundlach H."/>
            <person name="Van Bel M."/>
            <person name="Meyberg R."/>
            <person name="Vives C."/>
            <person name="Morata J."/>
            <person name="Symeonidi A."/>
            <person name="Hiss M."/>
            <person name="Muchero W."/>
            <person name="Kamisugi Y."/>
            <person name="Saleh O."/>
            <person name="Blanc G."/>
            <person name="Decker E.L."/>
            <person name="van Gessel N."/>
            <person name="Grimwood J."/>
            <person name="Hayes R.D."/>
            <person name="Graham S.W."/>
            <person name="Gunter L.E."/>
            <person name="McDaniel S.F."/>
            <person name="Hoernstein S.N.W."/>
            <person name="Larsson A."/>
            <person name="Li F.W."/>
            <person name="Perroud P.F."/>
            <person name="Phillips J."/>
            <person name="Ranjan P."/>
            <person name="Rokshar D.S."/>
            <person name="Rothfels C.J."/>
            <person name="Schneider L."/>
            <person name="Shu S."/>
            <person name="Stevenson D.W."/>
            <person name="Thummler F."/>
            <person name="Tillich M."/>
            <person name="Villarreal Aguilar J.C."/>
            <person name="Widiez T."/>
            <person name="Wong G.K."/>
            <person name="Wymore A."/>
            <person name="Zhang Y."/>
            <person name="Zimmer A.D."/>
            <person name="Quatrano R.S."/>
            <person name="Mayer K.F.X."/>
            <person name="Goodstein D."/>
            <person name="Casacuberta J.M."/>
            <person name="Vandepoele K."/>
            <person name="Reski R."/>
            <person name="Cuming A.C."/>
            <person name="Tuskan G.A."/>
            <person name="Maumus F."/>
            <person name="Salse J."/>
            <person name="Schmutz J."/>
            <person name="Rensing S.A."/>
        </authorList>
    </citation>
    <scope>NUCLEOTIDE SEQUENCE [LARGE SCALE GENOMIC DNA]</scope>
    <source>
        <strain evidence="9 10">cv. Gransden 2004</strain>
    </source>
</reference>